<dbReference type="AlphaFoldDB" id="A0A151I3V9"/>
<sequence length="45" mass="4958">MEDERGLRVFAASELNQGLFTNAPRLAGRPVYIGLSDIWSHPGSQ</sequence>
<name>A0A151I3V9_9HYME</name>
<gene>
    <name evidence="1" type="ORF">ALC53_05174</name>
</gene>
<evidence type="ECO:0000313" key="1">
    <source>
        <dbReference type="EMBL" id="KYM84605.1"/>
    </source>
</evidence>
<dbReference type="Proteomes" id="UP000078540">
    <property type="component" value="Unassembled WGS sequence"/>
</dbReference>
<dbReference type="EMBL" id="KQ976463">
    <property type="protein sequence ID" value="KYM84605.1"/>
    <property type="molecule type" value="Genomic_DNA"/>
</dbReference>
<reference evidence="1 2" key="1">
    <citation type="submission" date="2015-09" db="EMBL/GenBank/DDBJ databases">
        <title>Atta colombica WGS genome.</title>
        <authorList>
            <person name="Nygaard S."/>
            <person name="Hu H."/>
            <person name="Boomsma J."/>
            <person name="Zhang G."/>
        </authorList>
    </citation>
    <scope>NUCLEOTIDE SEQUENCE [LARGE SCALE GENOMIC DNA]</scope>
    <source>
        <strain evidence="1">Treedump-2</strain>
        <tissue evidence="1">Whole body</tissue>
    </source>
</reference>
<organism evidence="1 2">
    <name type="scientific">Atta colombica</name>
    <dbReference type="NCBI Taxonomy" id="520822"/>
    <lineage>
        <taxon>Eukaryota</taxon>
        <taxon>Metazoa</taxon>
        <taxon>Ecdysozoa</taxon>
        <taxon>Arthropoda</taxon>
        <taxon>Hexapoda</taxon>
        <taxon>Insecta</taxon>
        <taxon>Pterygota</taxon>
        <taxon>Neoptera</taxon>
        <taxon>Endopterygota</taxon>
        <taxon>Hymenoptera</taxon>
        <taxon>Apocrita</taxon>
        <taxon>Aculeata</taxon>
        <taxon>Formicoidea</taxon>
        <taxon>Formicidae</taxon>
        <taxon>Myrmicinae</taxon>
        <taxon>Atta</taxon>
    </lineage>
</organism>
<protein>
    <submittedName>
        <fullName evidence="1">Uncharacterized protein</fullName>
    </submittedName>
</protein>
<evidence type="ECO:0000313" key="2">
    <source>
        <dbReference type="Proteomes" id="UP000078540"/>
    </source>
</evidence>
<accession>A0A151I3V9</accession>
<proteinExistence type="predicted"/>
<keyword evidence="2" id="KW-1185">Reference proteome</keyword>